<proteinExistence type="predicted"/>
<comment type="caution">
    <text evidence="1">The sequence shown here is derived from an EMBL/GenBank/DDBJ whole genome shotgun (WGS) entry which is preliminary data.</text>
</comment>
<dbReference type="AlphaFoldDB" id="A0A2P8F6C6"/>
<gene>
    <name evidence="1" type="ORF">CLV88_11911</name>
</gene>
<sequence length="162" mass="18432">MPSCNVCGEPIVFRCVDGRPTPIHINGGRCRGYRETKSSERGPFRSIKSYVVPNATCPVCGDTVYFYQSPSGGRVFFDDLGWPWPKHPCTDNSGKVGRPKKEIPRGNIFAFRARDGSQLALYDLDDFEETDTHFKFVLRRHETNKRRTAFIKNTTLKRGGLR</sequence>
<reference evidence="1 2" key="1">
    <citation type="submission" date="2018-03" db="EMBL/GenBank/DDBJ databases">
        <title>Genomic Encyclopedia of Archaeal and Bacterial Type Strains, Phase II (KMG-II): from individual species to whole genera.</title>
        <authorList>
            <person name="Goeker M."/>
        </authorList>
    </citation>
    <scope>NUCLEOTIDE SEQUENCE [LARGE SCALE GENOMIC DNA]</scope>
    <source>
        <strain evidence="1 2">DSM 100673</strain>
    </source>
</reference>
<dbReference type="EMBL" id="PYGJ01000019">
    <property type="protein sequence ID" value="PSL17242.1"/>
    <property type="molecule type" value="Genomic_DNA"/>
</dbReference>
<dbReference type="Proteomes" id="UP000240418">
    <property type="component" value="Unassembled WGS sequence"/>
</dbReference>
<name>A0A2P8F6C6_9RHOB</name>
<keyword evidence="2" id="KW-1185">Reference proteome</keyword>
<accession>A0A2P8F6C6</accession>
<evidence type="ECO:0000313" key="2">
    <source>
        <dbReference type="Proteomes" id="UP000240418"/>
    </source>
</evidence>
<organism evidence="1 2">
    <name type="scientific">Shimia abyssi</name>
    <dbReference type="NCBI Taxonomy" id="1662395"/>
    <lineage>
        <taxon>Bacteria</taxon>
        <taxon>Pseudomonadati</taxon>
        <taxon>Pseudomonadota</taxon>
        <taxon>Alphaproteobacteria</taxon>
        <taxon>Rhodobacterales</taxon>
        <taxon>Roseobacteraceae</taxon>
    </lineage>
</organism>
<protein>
    <submittedName>
        <fullName evidence="1">Uncharacterized protein</fullName>
    </submittedName>
</protein>
<evidence type="ECO:0000313" key="1">
    <source>
        <dbReference type="EMBL" id="PSL17242.1"/>
    </source>
</evidence>